<dbReference type="EMBL" id="CYRX01000031">
    <property type="protein sequence ID" value="CUH60978.1"/>
    <property type="molecule type" value="Genomic_DNA"/>
</dbReference>
<name>A0A0N7LTK8_9RHOB</name>
<evidence type="ECO:0000313" key="3">
    <source>
        <dbReference type="EMBL" id="CUH60978.1"/>
    </source>
</evidence>
<dbReference type="PANTHER" id="PTHR48207">
    <property type="entry name" value="SUCCINATE--HYDROXYMETHYLGLUTARATE COA-TRANSFERASE"/>
    <property type="match status" value="1"/>
</dbReference>
<dbReference type="Gene3D" id="3.40.50.10540">
    <property type="entry name" value="Crotonobetainyl-coa:carnitine coa-transferase, domain 1"/>
    <property type="match status" value="1"/>
</dbReference>
<evidence type="ECO:0000313" key="4">
    <source>
        <dbReference type="Proteomes" id="UP000051298"/>
    </source>
</evidence>
<proteinExistence type="predicted"/>
<accession>A0A0N7LTK8</accession>
<sequence length="412" mass="44011">MAQPADHADHDAAQPTSNGASPAASMALRGIRVLDLTRVRSGPTCVRQFADWGADVIKIETPVDNAQLGGPRSGPDFQNLHRNKRSLTINLKSKEGVEAFRKLAKTADVIVENFRPGVKKRLGIDYETLSADNPGLVYASISGFGQDGPLAGRPGFDQIAQGMGGLMSITGQPGEGPMRVGIPIADLCAGLFAAQGVLIALMERATSGKGQWVQTSLLQAQVFMLDFQAARFLMDGVVPKQAGNNHPTSIPTGVFKTKDGHMNLAVAGQEIWKRFAIAVEREDWLEDARFATPAARSDNRDVLGGQIEDITVTRTTAEWIEVLNDAGVPVGEINDIGQVFDNPQVHHLGLAQPVTSQERGETHLVGQPILMSRTPSHIASPPPLAGQHSTDILKEIGYSDADITSMKALGAI</sequence>
<protein>
    <submittedName>
        <fullName evidence="3">Formyl-coenzyme A transferase</fullName>
        <ecNumber evidence="3">2.8.3.16</ecNumber>
    </submittedName>
</protein>
<dbReference type="EC" id="2.8.3.16" evidence="3"/>
<feature type="region of interest" description="Disordered" evidence="2">
    <location>
        <begin position="1"/>
        <end position="24"/>
    </location>
</feature>
<dbReference type="STRING" id="266809.PM03_10550"/>
<reference evidence="3 4" key="1">
    <citation type="submission" date="2015-09" db="EMBL/GenBank/DDBJ databases">
        <authorList>
            <consortium name="Swine Surveillance"/>
        </authorList>
    </citation>
    <scope>NUCLEOTIDE SEQUENCE [LARGE SCALE GENOMIC DNA]</scope>
    <source>
        <strain evidence="3 4">CECT 5294</strain>
    </source>
</reference>
<dbReference type="AlphaFoldDB" id="A0A0N7LTK8"/>
<dbReference type="Pfam" id="PF02515">
    <property type="entry name" value="CoA_transf_3"/>
    <property type="match status" value="1"/>
</dbReference>
<dbReference type="InterPro" id="IPR023606">
    <property type="entry name" value="CoA-Trfase_III_dom_1_sf"/>
</dbReference>
<dbReference type="SUPFAM" id="SSF89796">
    <property type="entry name" value="CoA-transferase family III (CaiB/BaiF)"/>
    <property type="match status" value="1"/>
</dbReference>
<evidence type="ECO:0000256" key="2">
    <source>
        <dbReference type="SAM" id="MobiDB-lite"/>
    </source>
</evidence>
<feature type="compositionally biased region" description="Basic and acidic residues" evidence="2">
    <location>
        <begin position="1"/>
        <end position="12"/>
    </location>
</feature>
<dbReference type="eggNOG" id="COG1804">
    <property type="taxonomic scope" value="Bacteria"/>
</dbReference>
<dbReference type="InterPro" id="IPR050483">
    <property type="entry name" value="CoA-transferase_III_domain"/>
</dbReference>
<dbReference type="RefSeq" id="WP_082645009.1">
    <property type="nucleotide sequence ID" value="NZ_CYRX01000031.1"/>
</dbReference>
<evidence type="ECO:0000256" key="1">
    <source>
        <dbReference type="ARBA" id="ARBA00022679"/>
    </source>
</evidence>
<dbReference type="InterPro" id="IPR044855">
    <property type="entry name" value="CoA-Trfase_III_dom3_sf"/>
</dbReference>
<dbReference type="Gene3D" id="3.30.1540.10">
    <property type="entry name" value="formyl-coa transferase, domain 3"/>
    <property type="match status" value="1"/>
</dbReference>
<keyword evidence="1 3" id="KW-0808">Transferase</keyword>
<gene>
    <name evidence="3" type="primary">frc_2</name>
    <name evidence="3" type="ORF">THS5294_02276</name>
</gene>
<dbReference type="InterPro" id="IPR003673">
    <property type="entry name" value="CoA-Trfase_fam_III"/>
</dbReference>
<dbReference type="Proteomes" id="UP000051298">
    <property type="component" value="Unassembled WGS sequence"/>
</dbReference>
<dbReference type="PANTHER" id="PTHR48207:SF3">
    <property type="entry name" value="SUCCINATE--HYDROXYMETHYLGLUTARATE COA-TRANSFERASE"/>
    <property type="match status" value="1"/>
</dbReference>
<dbReference type="GO" id="GO:0033608">
    <property type="term" value="F:formyl-CoA transferase activity"/>
    <property type="evidence" value="ECO:0007669"/>
    <property type="project" value="UniProtKB-EC"/>
</dbReference>
<organism evidence="3 4">
    <name type="scientific">Thalassobacter stenotrophicus</name>
    <dbReference type="NCBI Taxonomy" id="266809"/>
    <lineage>
        <taxon>Bacteria</taxon>
        <taxon>Pseudomonadati</taxon>
        <taxon>Pseudomonadota</taxon>
        <taxon>Alphaproteobacteria</taxon>
        <taxon>Rhodobacterales</taxon>
        <taxon>Roseobacteraceae</taxon>
        <taxon>Thalassobacter</taxon>
    </lineage>
</organism>